<accession>A0A6A6QXH2</accession>
<gene>
    <name evidence="2" type="ORF">BU16DRAFT_507680</name>
</gene>
<dbReference type="EMBL" id="MU004187">
    <property type="protein sequence ID" value="KAF2496946.1"/>
    <property type="molecule type" value="Genomic_DNA"/>
</dbReference>
<dbReference type="PRINTS" id="PR00348">
    <property type="entry name" value="UBIQUITIN"/>
</dbReference>
<feature type="domain" description="Ubiquitin-like" evidence="1">
    <location>
        <begin position="205"/>
        <end position="282"/>
    </location>
</feature>
<keyword evidence="3" id="KW-1185">Reference proteome</keyword>
<dbReference type="InterPro" id="IPR000626">
    <property type="entry name" value="Ubiquitin-like_dom"/>
</dbReference>
<dbReference type="OrthoDB" id="428577at2759"/>
<name>A0A6A6QXH2_9PEZI</name>
<dbReference type="SUPFAM" id="SSF54236">
    <property type="entry name" value="Ubiquitin-like"/>
    <property type="match status" value="1"/>
</dbReference>
<dbReference type="InterPro" id="IPR050158">
    <property type="entry name" value="Ubiquitin_ubiquitin-like"/>
</dbReference>
<protein>
    <submittedName>
        <fullName evidence="2">Ubiquitin-domain-containing protein</fullName>
    </submittedName>
</protein>
<dbReference type="PANTHER" id="PTHR10666">
    <property type="entry name" value="UBIQUITIN"/>
    <property type="match status" value="1"/>
</dbReference>
<organism evidence="2 3">
    <name type="scientific">Lophium mytilinum</name>
    <dbReference type="NCBI Taxonomy" id="390894"/>
    <lineage>
        <taxon>Eukaryota</taxon>
        <taxon>Fungi</taxon>
        <taxon>Dikarya</taxon>
        <taxon>Ascomycota</taxon>
        <taxon>Pezizomycotina</taxon>
        <taxon>Dothideomycetes</taxon>
        <taxon>Pleosporomycetidae</taxon>
        <taxon>Mytilinidiales</taxon>
        <taxon>Mytilinidiaceae</taxon>
        <taxon>Lophium</taxon>
    </lineage>
</organism>
<dbReference type="FunFam" id="3.10.20.90:FF:000160">
    <property type="entry name" value="Polyubiquitin-C"/>
    <property type="match status" value="1"/>
</dbReference>
<dbReference type="AlphaFoldDB" id="A0A6A6QXH2"/>
<dbReference type="SMART" id="SM00213">
    <property type="entry name" value="UBQ"/>
    <property type="match status" value="1"/>
</dbReference>
<proteinExistence type="predicted"/>
<reference evidence="2" key="1">
    <citation type="journal article" date="2020" name="Stud. Mycol.">
        <title>101 Dothideomycetes genomes: a test case for predicting lifestyles and emergence of pathogens.</title>
        <authorList>
            <person name="Haridas S."/>
            <person name="Albert R."/>
            <person name="Binder M."/>
            <person name="Bloem J."/>
            <person name="Labutti K."/>
            <person name="Salamov A."/>
            <person name="Andreopoulos B."/>
            <person name="Baker S."/>
            <person name="Barry K."/>
            <person name="Bills G."/>
            <person name="Bluhm B."/>
            <person name="Cannon C."/>
            <person name="Castanera R."/>
            <person name="Culley D."/>
            <person name="Daum C."/>
            <person name="Ezra D."/>
            <person name="Gonzalez J."/>
            <person name="Henrissat B."/>
            <person name="Kuo A."/>
            <person name="Liang C."/>
            <person name="Lipzen A."/>
            <person name="Lutzoni F."/>
            <person name="Magnuson J."/>
            <person name="Mondo S."/>
            <person name="Nolan M."/>
            <person name="Ohm R."/>
            <person name="Pangilinan J."/>
            <person name="Park H.-J."/>
            <person name="Ramirez L."/>
            <person name="Alfaro M."/>
            <person name="Sun H."/>
            <person name="Tritt A."/>
            <person name="Yoshinaga Y."/>
            <person name="Zwiers L.-H."/>
            <person name="Turgeon B."/>
            <person name="Goodwin S."/>
            <person name="Spatafora J."/>
            <person name="Crous P."/>
            <person name="Grigoriev I."/>
        </authorList>
    </citation>
    <scope>NUCLEOTIDE SEQUENCE</scope>
    <source>
        <strain evidence="2">CBS 269.34</strain>
    </source>
</reference>
<dbReference type="Pfam" id="PF00240">
    <property type="entry name" value="ubiquitin"/>
    <property type="match status" value="1"/>
</dbReference>
<dbReference type="PROSITE" id="PS50053">
    <property type="entry name" value="UBIQUITIN_2"/>
    <property type="match status" value="1"/>
</dbReference>
<evidence type="ECO:0000259" key="1">
    <source>
        <dbReference type="PROSITE" id="PS50053"/>
    </source>
</evidence>
<dbReference type="InterPro" id="IPR029071">
    <property type="entry name" value="Ubiquitin-like_domsf"/>
</dbReference>
<dbReference type="Gene3D" id="3.10.20.90">
    <property type="entry name" value="Phosphatidylinositol 3-kinase Catalytic Subunit, Chain A, domain 1"/>
    <property type="match status" value="1"/>
</dbReference>
<evidence type="ECO:0000313" key="2">
    <source>
        <dbReference type="EMBL" id="KAF2496946.1"/>
    </source>
</evidence>
<dbReference type="Proteomes" id="UP000799750">
    <property type="component" value="Unassembled WGS sequence"/>
</dbReference>
<sequence>MNIPWKPVPKITDNTVHLDDLQIAFKRTVRVPDDSNSSALPPGLGNFPLFEVREYAKSLPANMAAKGGLFLPMYRMYSYSTTSWVYQALTQLRLQHPYAVKIFVGGVNAFSGEPTLETHHTIRQRRNRVAQEISIQDYVVIPNQGWLDGICTEANRVRQFVAMPLGSGYSVEAQVTGQELIGGIQFEITPGKSTIYLLLNLRGGMQISVFTLTGKRITLQVDSSDTVDSVKSKLQAIEGIPPDQQRLIFDGKQLEIVDDRTLSDYYIGPDSKLHLVLRLRGGGDKTFPSQMSIAAGGKITQPVIKDPGIYSWHPQYTKVFNVQILNSAGFQKVTGLPMPESPINPALYKRYGYPYFGTYEEPLAEVVSGDFSQVKWVGQIDGVAELWREREDRKDAWFFNLSGPSSDFRTLEDLERQVKREIELEGRGTSHMGAFQLHRGIQEAVSLRVVLYFYPCNPLLKPCNLQLSVTGRETAMFVSIALAVVSLSNRKMKSIKELQQDS</sequence>
<evidence type="ECO:0000313" key="3">
    <source>
        <dbReference type="Proteomes" id="UP000799750"/>
    </source>
</evidence>
<dbReference type="InterPro" id="IPR019956">
    <property type="entry name" value="Ubiquitin_dom"/>
</dbReference>